<organism evidence="2 3">
    <name type="scientific">Edaphochlamys debaryana</name>
    <dbReference type="NCBI Taxonomy" id="47281"/>
    <lineage>
        <taxon>Eukaryota</taxon>
        <taxon>Viridiplantae</taxon>
        <taxon>Chlorophyta</taxon>
        <taxon>core chlorophytes</taxon>
        <taxon>Chlorophyceae</taxon>
        <taxon>CS clade</taxon>
        <taxon>Chlamydomonadales</taxon>
        <taxon>Chlamydomonadales incertae sedis</taxon>
        <taxon>Edaphochlamys</taxon>
    </lineage>
</organism>
<feature type="non-terminal residue" evidence="2">
    <location>
        <position position="286"/>
    </location>
</feature>
<protein>
    <submittedName>
        <fullName evidence="2">Uncharacterized protein</fullName>
    </submittedName>
</protein>
<keyword evidence="3" id="KW-1185">Reference proteome</keyword>
<feature type="signal peptide" evidence="1">
    <location>
        <begin position="1"/>
        <end position="21"/>
    </location>
</feature>
<sequence>MHGRRTALIVTLVLRLLGVSGHASFLTLNEAVMLRFAVDRPDTELGAILADAPPSLQPAVARFLAAPDPAHQVLSLANITAEVEQLGAAGTAAARRAVVAALVIQRLRGGRLQQGVLATADALLLALQGQMRASVERRRLVQVLPLARAGSPSLCALAQYQGLRVRGPRNCWVDSFDDTPRLLDAEAHLPPGGGPGPGPGGAPLGPACAPLTVLFTSRRRNATLGCAQRRAQLLALNVTAYANEYTAPEGLQGPQHADLCTREMVTVLQLRHPQDRALLHLADMMD</sequence>
<dbReference type="AlphaFoldDB" id="A0A835XGP1"/>
<name>A0A835XGP1_9CHLO</name>
<evidence type="ECO:0000313" key="2">
    <source>
        <dbReference type="EMBL" id="KAG2482016.1"/>
    </source>
</evidence>
<keyword evidence="1" id="KW-0732">Signal</keyword>
<dbReference type="Proteomes" id="UP000612055">
    <property type="component" value="Unassembled WGS sequence"/>
</dbReference>
<evidence type="ECO:0000256" key="1">
    <source>
        <dbReference type="SAM" id="SignalP"/>
    </source>
</evidence>
<proteinExistence type="predicted"/>
<gene>
    <name evidence="2" type="ORF">HYH03_019040</name>
</gene>
<comment type="caution">
    <text evidence="2">The sequence shown here is derived from an EMBL/GenBank/DDBJ whole genome shotgun (WGS) entry which is preliminary data.</text>
</comment>
<accession>A0A835XGP1</accession>
<feature type="chain" id="PRO_5032744730" evidence="1">
    <location>
        <begin position="22"/>
        <end position="286"/>
    </location>
</feature>
<dbReference type="EMBL" id="JAEHOE010000297">
    <property type="protein sequence ID" value="KAG2482016.1"/>
    <property type="molecule type" value="Genomic_DNA"/>
</dbReference>
<evidence type="ECO:0000313" key="3">
    <source>
        <dbReference type="Proteomes" id="UP000612055"/>
    </source>
</evidence>
<reference evidence="2" key="1">
    <citation type="journal article" date="2020" name="bioRxiv">
        <title>Comparative genomics of Chlamydomonas.</title>
        <authorList>
            <person name="Craig R.J."/>
            <person name="Hasan A.R."/>
            <person name="Ness R.W."/>
            <person name="Keightley P.D."/>
        </authorList>
    </citation>
    <scope>NUCLEOTIDE SEQUENCE</scope>
    <source>
        <strain evidence="2">CCAP 11/70</strain>
    </source>
</reference>